<dbReference type="SUPFAM" id="SSF56042">
    <property type="entry name" value="PurM C-terminal domain-like"/>
    <property type="match status" value="1"/>
</dbReference>
<dbReference type="Pfam" id="PF00586">
    <property type="entry name" value="AIRS"/>
    <property type="match status" value="1"/>
</dbReference>
<dbReference type="InterPro" id="IPR010918">
    <property type="entry name" value="PurM-like_C_dom"/>
</dbReference>
<sequence length="327" mass="35281">MLSQLITNLRQALGILQKQDIQVISQVISEAASRQDLSAAQLGDDCAAIPDGDGYLLLAAEGILPMLVETEPWFAGWCAVMVNVSDIYAMGGRPIAVVDTIWSQSLSQSQALLAGMRAASQTYQVPIVGGHTNCHSVYNALSVAILGRSQRLISSFGARAGDCLLMAIDLRGKAHPQHPFWNAATEADPAELRQDLAILPALAESGLCDAGKDISMGGVVGTLLMLLETSGCGAVLDLDAIPHPDMPLERWLTCFPSYGFLLSIRPEQVTAVQEKFHQRDLTCAIVGQIQPGRKLNLRLQGETQLFWDLQQEPLTGFSPEIPPKAQR</sequence>
<dbReference type="InterPro" id="IPR024030">
    <property type="entry name" value="AIR_synthase-rel_sll0787"/>
</dbReference>
<comment type="caution">
    <text evidence="3">The sequence shown here is derived from an EMBL/GenBank/DDBJ whole genome shotgun (WGS) entry which is preliminary data.</text>
</comment>
<gene>
    <name evidence="3" type="ORF">KME15_07710</name>
</gene>
<accession>A0A951Q9M3</accession>
<evidence type="ECO:0000313" key="3">
    <source>
        <dbReference type="EMBL" id="MBW4658544.1"/>
    </source>
</evidence>
<dbReference type="EMBL" id="JAHHHD010000006">
    <property type="protein sequence ID" value="MBW4658544.1"/>
    <property type="molecule type" value="Genomic_DNA"/>
</dbReference>
<dbReference type="CDD" id="cd02192">
    <property type="entry name" value="PurM-like3"/>
    <property type="match status" value="1"/>
</dbReference>
<proteinExistence type="predicted"/>
<dbReference type="PANTHER" id="PTHR30270">
    <property type="entry name" value="THIAMINE-MONOPHOSPHATE KINASE"/>
    <property type="match status" value="1"/>
</dbReference>
<dbReference type="Pfam" id="PF02769">
    <property type="entry name" value="AIRS_C"/>
    <property type="match status" value="1"/>
</dbReference>
<dbReference type="PANTHER" id="PTHR30270:SF0">
    <property type="entry name" value="THIAMINE-MONOPHOSPHATE KINASE"/>
    <property type="match status" value="1"/>
</dbReference>
<dbReference type="InterPro" id="IPR011413">
    <property type="entry name" value="UCP036540_AIR"/>
</dbReference>
<dbReference type="GO" id="GO:0009228">
    <property type="term" value="P:thiamine biosynthetic process"/>
    <property type="evidence" value="ECO:0007669"/>
    <property type="project" value="InterPro"/>
</dbReference>
<dbReference type="Proteomes" id="UP000757435">
    <property type="component" value="Unassembled WGS sequence"/>
</dbReference>
<dbReference type="AlphaFoldDB" id="A0A951Q9M3"/>
<dbReference type="SUPFAM" id="SSF55326">
    <property type="entry name" value="PurM N-terminal domain-like"/>
    <property type="match status" value="1"/>
</dbReference>
<evidence type="ECO:0000259" key="2">
    <source>
        <dbReference type="Pfam" id="PF02769"/>
    </source>
</evidence>
<evidence type="ECO:0000313" key="4">
    <source>
        <dbReference type="Proteomes" id="UP000757435"/>
    </source>
</evidence>
<dbReference type="PIRSF" id="PIRSF036540">
    <property type="entry name" value="UCP036540_AIR"/>
    <property type="match status" value="1"/>
</dbReference>
<dbReference type="InterPro" id="IPR036676">
    <property type="entry name" value="PurM-like_C_sf"/>
</dbReference>
<reference evidence="3" key="2">
    <citation type="journal article" date="2022" name="Microbiol. Resour. Announc.">
        <title>Metagenome Sequencing to Explore Phylogenomics of Terrestrial Cyanobacteria.</title>
        <authorList>
            <person name="Ward R.D."/>
            <person name="Stajich J.E."/>
            <person name="Johansen J.R."/>
            <person name="Huntemann M."/>
            <person name="Clum A."/>
            <person name="Foster B."/>
            <person name="Foster B."/>
            <person name="Roux S."/>
            <person name="Palaniappan K."/>
            <person name="Varghese N."/>
            <person name="Mukherjee S."/>
            <person name="Reddy T.B.K."/>
            <person name="Daum C."/>
            <person name="Copeland A."/>
            <person name="Chen I.A."/>
            <person name="Ivanova N.N."/>
            <person name="Kyrpides N.C."/>
            <person name="Shapiro N."/>
            <person name="Eloe-Fadrosh E.A."/>
            <person name="Pietrasiak N."/>
        </authorList>
    </citation>
    <scope>NUCLEOTIDE SEQUENCE</scope>
    <source>
        <strain evidence="3">UHER 2000/2452</strain>
    </source>
</reference>
<reference evidence="3" key="1">
    <citation type="submission" date="2021-05" db="EMBL/GenBank/DDBJ databases">
        <authorList>
            <person name="Pietrasiak N."/>
            <person name="Ward R."/>
            <person name="Stajich J.E."/>
            <person name="Kurbessoian T."/>
        </authorList>
    </citation>
    <scope>NUCLEOTIDE SEQUENCE</scope>
    <source>
        <strain evidence="3">UHER 2000/2452</strain>
    </source>
</reference>
<evidence type="ECO:0000259" key="1">
    <source>
        <dbReference type="Pfam" id="PF00586"/>
    </source>
</evidence>
<dbReference type="GO" id="GO:0009030">
    <property type="term" value="F:thiamine-phosphate kinase activity"/>
    <property type="evidence" value="ECO:0007669"/>
    <property type="project" value="InterPro"/>
</dbReference>
<dbReference type="InterPro" id="IPR006283">
    <property type="entry name" value="ThiL-like"/>
</dbReference>
<feature type="domain" description="PurM-like C-terminal" evidence="2">
    <location>
        <begin position="183"/>
        <end position="298"/>
    </location>
</feature>
<protein>
    <submittedName>
        <fullName evidence="3">Sll0787 family AIR synthase-like protein</fullName>
    </submittedName>
</protein>
<organism evidence="3 4">
    <name type="scientific">Drouetiella hepatica Uher 2000/2452</name>
    <dbReference type="NCBI Taxonomy" id="904376"/>
    <lineage>
        <taxon>Bacteria</taxon>
        <taxon>Bacillati</taxon>
        <taxon>Cyanobacteriota</taxon>
        <taxon>Cyanophyceae</taxon>
        <taxon>Oculatellales</taxon>
        <taxon>Oculatellaceae</taxon>
        <taxon>Drouetiella</taxon>
    </lineage>
</organism>
<dbReference type="InterPro" id="IPR036921">
    <property type="entry name" value="PurM-like_N_sf"/>
</dbReference>
<name>A0A951Q9M3_9CYAN</name>
<dbReference type="InterPro" id="IPR016188">
    <property type="entry name" value="PurM-like_N"/>
</dbReference>
<dbReference type="Gene3D" id="3.30.1330.10">
    <property type="entry name" value="PurM-like, N-terminal domain"/>
    <property type="match status" value="1"/>
</dbReference>
<dbReference type="NCBIfam" id="TIGR04049">
    <property type="entry name" value="AIR_rel_sll0787"/>
    <property type="match status" value="1"/>
</dbReference>
<dbReference type="Gene3D" id="3.90.650.10">
    <property type="entry name" value="PurM-like C-terminal domain"/>
    <property type="match status" value="1"/>
</dbReference>
<feature type="domain" description="PurM-like N-terminal" evidence="1">
    <location>
        <begin position="43"/>
        <end position="147"/>
    </location>
</feature>